<keyword evidence="2 8" id="KW-0597">Phosphoprotein</keyword>
<evidence type="ECO:0000313" key="12">
    <source>
        <dbReference type="EMBL" id="PSR27585.1"/>
    </source>
</evidence>
<evidence type="ECO:0000256" key="8">
    <source>
        <dbReference type="PROSITE-ProRule" id="PRU00169"/>
    </source>
</evidence>
<evidence type="ECO:0000256" key="9">
    <source>
        <dbReference type="PROSITE-ProRule" id="PRU01091"/>
    </source>
</evidence>
<dbReference type="CDD" id="cd00383">
    <property type="entry name" value="trans_reg_C"/>
    <property type="match status" value="1"/>
</dbReference>
<evidence type="ECO:0000256" key="3">
    <source>
        <dbReference type="ARBA" id="ARBA00023012"/>
    </source>
</evidence>
<protein>
    <recommendedName>
        <fullName evidence="1">Stage 0 sporulation protein A homolog</fullName>
    </recommendedName>
</protein>
<evidence type="ECO:0000256" key="7">
    <source>
        <dbReference type="ARBA" id="ARBA00024867"/>
    </source>
</evidence>
<dbReference type="GO" id="GO:0000976">
    <property type="term" value="F:transcription cis-regulatory region binding"/>
    <property type="evidence" value="ECO:0007669"/>
    <property type="project" value="TreeGrafter"/>
</dbReference>
<keyword evidence="5 9" id="KW-0238">DNA-binding</keyword>
<evidence type="ECO:0000256" key="5">
    <source>
        <dbReference type="ARBA" id="ARBA00023125"/>
    </source>
</evidence>
<evidence type="ECO:0000259" key="10">
    <source>
        <dbReference type="PROSITE" id="PS50110"/>
    </source>
</evidence>
<dbReference type="EMBL" id="PXYT01000025">
    <property type="protein sequence ID" value="PSR27585.1"/>
    <property type="molecule type" value="Genomic_DNA"/>
</dbReference>
<dbReference type="SUPFAM" id="SSF46894">
    <property type="entry name" value="C-terminal effector domain of the bipartite response regulators"/>
    <property type="match status" value="1"/>
</dbReference>
<keyword evidence="4" id="KW-0805">Transcription regulation</keyword>
<keyword evidence="3" id="KW-0902">Two-component regulatory system</keyword>
<dbReference type="PROSITE" id="PS50110">
    <property type="entry name" value="RESPONSE_REGULATORY"/>
    <property type="match status" value="1"/>
</dbReference>
<name>A0A2T2WZC0_9FIRM</name>
<comment type="caution">
    <text evidence="12">The sequence shown here is derived from an EMBL/GenBank/DDBJ whole genome shotgun (WGS) entry which is preliminary data.</text>
</comment>
<dbReference type="InterPro" id="IPR011006">
    <property type="entry name" value="CheY-like_superfamily"/>
</dbReference>
<evidence type="ECO:0000313" key="13">
    <source>
        <dbReference type="Proteomes" id="UP000242699"/>
    </source>
</evidence>
<proteinExistence type="predicted"/>
<dbReference type="Pfam" id="PF00072">
    <property type="entry name" value="Response_reg"/>
    <property type="match status" value="1"/>
</dbReference>
<organism evidence="12 13">
    <name type="scientific">Sulfobacillus benefaciens</name>
    <dbReference type="NCBI Taxonomy" id="453960"/>
    <lineage>
        <taxon>Bacteria</taxon>
        <taxon>Bacillati</taxon>
        <taxon>Bacillota</taxon>
        <taxon>Clostridia</taxon>
        <taxon>Eubacteriales</taxon>
        <taxon>Clostridiales Family XVII. Incertae Sedis</taxon>
        <taxon>Sulfobacillus</taxon>
    </lineage>
</organism>
<dbReference type="GO" id="GO:0000156">
    <property type="term" value="F:phosphorelay response regulator activity"/>
    <property type="evidence" value="ECO:0007669"/>
    <property type="project" value="TreeGrafter"/>
</dbReference>
<dbReference type="PROSITE" id="PS51755">
    <property type="entry name" value="OMPR_PHOB"/>
    <property type="match status" value="1"/>
</dbReference>
<dbReference type="Gene3D" id="6.10.250.690">
    <property type="match status" value="1"/>
</dbReference>
<dbReference type="PANTHER" id="PTHR48111">
    <property type="entry name" value="REGULATOR OF RPOS"/>
    <property type="match status" value="1"/>
</dbReference>
<dbReference type="Gene3D" id="3.40.50.2300">
    <property type="match status" value="1"/>
</dbReference>
<evidence type="ECO:0000259" key="11">
    <source>
        <dbReference type="PROSITE" id="PS51755"/>
    </source>
</evidence>
<reference evidence="12 13" key="1">
    <citation type="journal article" date="2014" name="BMC Genomics">
        <title>Comparison of environmental and isolate Sulfobacillus genomes reveals diverse carbon, sulfur, nitrogen, and hydrogen metabolisms.</title>
        <authorList>
            <person name="Justice N.B."/>
            <person name="Norman A."/>
            <person name="Brown C.T."/>
            <person name="Singh A."/>
            <person name="Thomas B.C."/>
            <person name="Banfield J.F."/>
        </authorList>
    </citation>
    <scope>NUCLEOTIDE SEQUENCE [LARGE SCALE GENOMIC DNA]</scope>
    <source>
        <strain evidence="12">AMDSBA1</strain>
    </source>
</reference>
<dbReference type="SUPFAM" id="SSF52172">
    <property type="entry name" value="CheY-like"/>
    <property type="match status" value="1"/>
</dbReference>
<dbReference type="GO" id="GO:0032993">
    <property type="term" value="C:protein-DNA complex"/>
    <property type="evidence" value="ECO:0007669"/>
    <property type="project" value="TreeGrafter"/>
</dbReference>
<evidence type="ECO:0000256" key="1">
    <source>
        <dbReference type="ARBA" id="ARBA00018672"/>
    </source>
</evidence>
<evidence type="ECO:0000256" key="6">
    <source>
        <dbReference type="ARBA" id="ARBA00023163"/>
    </source>
</evidence>
<feature type="domain" description="OmpR/PhoB-type" evidence="11">
    <location>
        <begin position="126"/>
        <end position="225"/>
    </location>
</feature>
<dbReference type="Pfam" id="PF00486">
    <property type="entry name" value="Trans_reg_C"/>
    <property type="match status" value="1"/>
</dbReference>
<dbReference type="Gene3D" id="1.10.10.10">
    <property type="entry name" value="Winged helix-like DNA-binding domain superfamily/Winged helix DNA-binding domain"/>
    <property type="match status" value="1"/>
</dbReference>
<dbReference type="Proteomes" id="UP000242699">
    <property type="component" value="Unassembled WGS sequence"/>
</dbReference>
<dbReference type="InterPro" id="IPR001789">
    <property type="entry name" value="Sig_transdc_resp-reg_receiver"/>
</dbReference>
<dbReference type="InterPro" id="IPR039420">
    <property type="entry name" value="WalR-like"/>
</dbReference>
<evidence type="ECO:0000256" key="2">
    <source>
        <dbReference type="ARBA" id="ARBA00022553"/>
    </source>
</evidence>
<dbReference type="AlphaFoldDB" id="A0A2T2WZC0"/>
<dbReference type="SMART" id="SM00448">
    <property type="entry name" value="REC"/>
    <property type="match status" value="1"/>
</dbReference>
<sequence length="227" mass="25754">MPVALLIEDDPQIGQLLIQELAREDWQINWCRDGDAGLRVLRSHSAAMVLLDLMLPDIDGLALCWMMRRQSDVPILILSARDELTDRVLGLDAGADDYLVKPFSITEVLARMRALIRRSRRMSGSSGDWLFAGKIQLSASRHQVMVWGQPVELSIREFALLRYLMENLGIVLTRDMILDHVWGWGFGGSTAVVDVYVRYLRQKIPWNDTDAELATVRGMGYTLKLVD</sequence>
<dbReference type="InterPro" id="IPR016032">
    <property type="entry name" value="Sig_transdc_resp-reg_C-effctor"/>
</dbReference>
<dbReference type="GO" id="GO:0006355">
    <property type="term" value="P:regulation of DNA-templated transcription"/>
    <property type="evidence" value="ECO:0007669"/>
    <property type="project" value="InterPro"/>
</dbReference>
<dbReference type="SMART" id="SM00862">
    <property type="entry name" value="Trans_reg_C"/>
    <property type="match status" value="1"/>
</dbReference>
<dbReference type="PANTHER" id="PTHR48111:SF22">
    <property type="entry name" value="REGULATOR OF RPOS"/>
    <property type="match status" value="1"/>
</dbReference>
<feature type="modified residue" description="4-aspartylphosphate" evidence="8">
    <location>
        <position position="52"/>
    </location>
</feature>
<keyword evidence="6" id="KW-0804">Transcription</keyword>
<accession>A0A2T2WZC0</accession>
<evidence type="ECO:0000256" key="4">
    <source>
        <dbReference type="ARBA" id="ARBA00023015"/>
    </source>
</evidence>
<dbReference type="InterPro" id="IPR001867">
    <property type="entry name" value="OmpR/PhoB-type_DNA-bd"/>
</dbReference>
<feature type="DNA-binding region" description="OmpR/PhoB-type" evidence="9">
    <location>
        <begin position="126"/>
        <end position="225"/>
    </location>
</feature>
<gene>
    <name evidence="12" type="ORF">C7B43_11545</name>
</gene>
<dbReference type="InterPro" id="IPR036388">
    <property type="entry name" value="WH-like_DNA-bd_sf"/>
</dbReference>
<comment type="function">
    <text evidence="7">May play the central regulatory role in sporulation. It may be an element of the effector pathway responsible for the activation of sporulation genes in response to nutritional stress. Spo0A may act in concert with spo0H (a sigma factor) to control the expression of some genes that are critical to the sporulation process.</text>
</comment>
<feature type="domain" description="Response regulatory" evidence="10">
    <location>
        <begin position="3"/>
        <end position="116"/>
    </location>
</feature>
<dbReference type="GO" id="GO:0005829">
    <property type="term" value="C:cytosol"/>
    <property type="evidence" value="ECO:0007669"/>
    <property type="project" value="TreeGrafter"/>
</dbReference>